<evidence type="ECO:0000313" key="1">
    <source>
        <dbReference type="EMBL" id="KAJ8978729.1"/>
    </source>
</evidence>
<name>A0ABQ9JM55_9CUCU</name>
<organism evidence="1 2">
    <name type="scientific">Molorchus minor</name>
    <dbReference type="NCBI Taxonomy" id="1323400"/>
    <lineage>
        <taxon>Eukaryota</taxon>
        <taxon>Metazoa</taxon>
        <taxon>Ecdysozoa</taxon>
        <taxon>Arthropoda</taxon>
        <taxon>Hexapoda</taxon>
        <taxon>Insecta</taxon>
        <taxon>Pterygota</taxon>
        <taxon>Neoptera</taxon>
        <taxon>Endopterygota</taxon>
        <taxon>Coleoptera</taxon>
        <taxon>Polyphaga</taxon>
        <taxon>Cucujiformia</taxon>
        <taxon>Chrysomeloidea</taxon>
        <taxon>Cerambycidae</taxon>
        <taxon>Lamiinae</taxon>
        <taxon>Monochamini</taxon>
        <taxon>Molorchus</taxon>
    </lineage>
</organism>
<gene>
    <name evidence="1" type="ORF">NQ317_003261</name>
</gene>
<accession>A0ABQ9JM55</accession>
<dbReference type="Proteomes" id="UP001162164">
    <property type="component" value="Unassembled WGS sequence"/>
</dbReference>
<dbReference type="EMBL" id="JAPWTJ010000407">
    <property type="protein sequence ID" value="KAJ8978729.1"/>
    <property type="molecule type" value="Genomic_DNA"/>
</dbReference>
<comment type="caution">
    <text evidence="1">The sequence shown here is derived from an EMBL/GenBank/DDBJ whole genome shotgun (WGS) entry which is preliminary data.</text>
</comment>
<evidence type="ECO:0000313" key="2">
    <source>
        <dbReference type="Proteomes" id="UP001162164"/>
    </source>
</evidence>
<reference evidence="1" key="1">
    <citation type="journal article" date="2023" name="Insect Mol. Biol.">
        <title>Genome sequencing provides insights into the evolution of gene families encoding plant cell wall-degrading enzymes in longhorned beetles.</title>
        <authorList>
            <person name="Shin N.R."/>
            <person name="Okamura Y."/>
            <person name="Kirsch R."/>
            <person name="Pauchet Y."/>
        </authorList>
    </citation>
    <scope>NUCLEOTIDE SEQUENCE</scope>
    <source>
        <strain evidence="1">MMC_N1</strain>
    </source>
</reference>
<proteinExistence type="predicted"/>
<protein>
    <submittedName>
        <fullName evidence="1">Uncharacterized protein</fullName>
    </submittedName>
</protein>
<sequence>MCGKQICNSAASLNVAISNIFVEFLWLLQIRLPHYSSVRNNGWIMSSIRGNFKEVKEDLKGLGYPIIRKEKPKQESYTESLFKDVVRPKEKTG</sequence>
<keyword evidence="2" id="KW-1185">Reference proteome</keyword>